<organism evidence="2 3">
    <name type="scientific">Elysia marginata</name>
    <dbReference type="NCBI Taxonomy" id="1093978"/>
    <lineage>
        <taxon>Eukaryota</taxon>
        <taxon>Metazoa</taxon>
        <taxon>Spiralia</taxon>
        <taxon>Lophotrochozoa</taxon>
        <taxon>Mollusca</taxon>
        <taxon>Gastropoda</taxon>
        <taxon>Heterobranchia</taxon>
        <taxon>Euthyneura</taxon>
        <taxon>Panpulmonata</taxon>
        <taxon>Sacoglossa</taxon>
        <taxon>Placobranchoidea</taxon>
        <taxon>Plakobranchidae</taxon>
        <taxon>Elysia</taxon>
    </lineage>
</organism>
<dbReference type="AlphaFoldDB" id="A0AAV4FRE2"/>
<comment type="caution">
    <text evidence="2">The sequence shown here is derived from an EMBL/GenBank/DDBJ whole genome shotgun (WGS) entry which is preliminary data.</text>
</comment>
<feature type="compositionally biased region" description="Basic and acidic residues" evidence="1">
    <location>
        <begin position="114"/>
        <end position="125"/>
    </location>
</feature>
<evidence type="ECO:0000256" key="1">
    <source>
        <dbReference type="SAM" id="MobiDB-lite"/>
    </source>
</evidence>
<sequence>MCIWVWACWCAFGDTEDFPIPETHQLLQYSQPHAEPRSSLPTRSPRATQARPRLANSYSPHSSKQDQSPHSPSPTSPTLVEQSNSLKRVMQPLRSYSPTERQTCPYYTTITRSGRAEKPPNKYTV</sequence>
<evidence type="ECO:0000313" key="3">
    <source>
        <dbReference type="Proteomes" id="UP000762676"/>
    </source>
</evidence>
<proteinExistence type="predicted"/>
<dbReference type="Proteomes" id="UP000762676">
    <property type="component" value="Unassembled WGS sequence"/>
</dbReference>
<name>A0AAV4FRE2_9GAST</name>
<gene>
    <name evidence="2" type="ORF">ElyMa_003934000</name>
</gene>
<feature type="compositionally biased region" description="Polar residues" evidence="1">
    <location>
        <begin position="94"/>
        <end position="112"/>
    </location>
</feature>
<feature type="compositionally biased region" description="Polar residues" evidence="1">
    <location>
        <begin position="56"/>
        <end position="66"/>
    </location>
</feature>
<reference evidence="2 3" key="1">
    <citation type="journal article" date="2021" name="Elife">
        <title>Chloroplast acquisition without the gene transfer in kleptoplastic sea slugs, Plakobranchus ocellatus.</title>
        <authorList>
            <person name="Maeda T."/>
            <person name="Takahashi S."/>
            <person name="Yoshida T."/>
            <person name="Shimamura S."/>
            <person name="Takaki Y."/>
            <person name="Nagai Y."/>
            <person name="Toyoda A."/>
            <person name="Suzuki Y."/>
            <person name="Arimoto A."/>
            <person name="Ishii H."/>
            <person name="Satoh N."/>
            <person name="Nishiyama T."/>
            <person name="Hasebe M."/>
            <person name="Maruyama T."/>
            <person name="Minagawa J."/>
            <person name="Obokata J."/>
            <person name="Shigenobu S."/>
        </authorList>
    </citation>
    <scope>NUCLEOTIDE SEQUENCE [LARGE SCALE GENOMIC DNA]</scope>
</reference>
<accession>A0AAV4FRE2</accession>
<dbReference type="EMBL" id="BMAT01007987">
    <property type="protein sequence ID" value="GFR75942.1"/>
    <property type="molecule type" value="Genomic_DNA"/>
</dbReference>
<keyword evidence="3" id="KW-1185">Reference proteome</keyword>
<evidence type="ECO:0000313" key="2">
    <source>
        <dbReference type="EMBL" id="GFR75942.1"/>
    </source>
</evidence>
<protein>
    <submittedName>
        <fullName evidence="2">Uncharacterized protein</fullName>
    </submittedName>
</protein>
<feature type="region of interest" description="Disordered" evidence="1">
    <location>
        <begin position="29"/>
        <end position="125"/>
    </location>
</feature>